<proteinExistence type="predicted"/>
<dbReference type="EC" id="1.3.1.75" evidence="9"/>
<dbReference type="Pfam" id="PF13460">
    <property type="entry name" value="NAD_binding_10"/>
    <property type="match status" value="1"/>
</dbReference>
<evidence type="ECO:0000256" key="9">
    <source>
        <dbReference type="ARBA" id="ARBA00024059"/>
    </source>
</evidence>
<dbReference type="PANTHER" id="PTHR47378">
    <property type="entry name" value="DIVINYL CHLOROPHYLLIDE A 8-VINYL-REDUCTASE, CHLOROPLASTIC"/>
    <property type="match status" value="1"/>
</dbReference>
<name>A0ABD3C9A2_9LAMI</name>
<keyword evidence="6" id="KW-0809">Transit peptide</keyword>
<evidence type="ECO:0000256" key="1">
    <source>
        <dbReference type="ARBA" id="ARBA00004229"/>
    </source>
</evidence>
<evidence type="ECO:0000256" key="6">
    <source>
        <dbReference type="ARBA" id="ARBA00022946"/>
    </source>
</evidence>
<dbReference type="Proteomes" id="UP001632038">
    <property type="component" value="Unassembled WGS sequence"/>
</dbReference>
<dbReference type="InterPro" id="IPR036291">
    <property type="entry name" value="NAD(P)-bd_dom_sf"/>
</dbReference>
<dbReference type="InterPro" id="IPR044201">
    <property type="entry name" value="DVR-like"/>
</dbReference>
<evidence type="ECO:0000256" key="11">
    <source>
        <dbReference type="ARBA" id="ARBA00049498"/>
    </source>
</evidence>
<comment type="catalytic activity">
    <reaction evidence="11">
        <text>protochlorophyllide a + NADP(+) = 3,8-divinyl protochlorophyllide a + NADPH + H(+)</text>
        <dbReference type="Rhea" id="RHEA:48884"/>
        <dbReference type="ChEBI" id="CHEBI:15378"/>
        <dbReference type="ChEBI" id="CHEBI:57783"/>
        <dbReference type="ChEBI" id="CHEBI:58349"/>
        <dbReference type="ChEBI" id="CHEBI:58632"/>
        <dbReference type="ChEBI" id="CHEBI:83350"/>
        <dbReference type="EC" id="1.3.1.75"/>
    </reaction>
</comment>
<evidence type="ECO:0000256" key="5">
    <source>
        <dbReference type="ARBA" id="ARBA00022857"/>
    </source>
</evidence>
<keyword evidence="7" id="KW-0560">Oxidoreductase</keyword>
<gene>
    <name evidence="13" type="ORF">CASFOL_029691</name>
</gene>
<dbReference type="AlphaFoldDB" id="A0ABD3C9A2"/>
<accession>A0ABD3C9A2</accession>
<comment type="subcellular location">
    <subcellularLocation>
        <location evidence="1">Plastid</location>
        <location evidence="1">Chloroplast</location>
    </subcellularLocation>
</comment>
<evidence type="ECO:0000256" key="3">
    <source>
        <dbReference type="ARBA" id="ARBA00022528"/>
    </source>
</evidence>
<comment type="pathway">
    <text evidence="2">Porphyrin-containing compound metabolism; chlorophyll biosynthesis.</text>
</comment>
<comment type="caution">
    <text evidence="13">The sequence shown here is derived from an EMBL/GenBank/DDBJ whole genome shotgun (WGS) entry which is preliminary data.</text>
</comment>
<protein>
    <recommendedName>
        <fullName evidence="10">Divinyl chlorophyllide a 8-vinyl-reductase, chloroplastic</fullName>
        <ecNumber evidence="9">1.3.1.75</ecNumber>
    </recommendedName>
</protein>
<evidence type="ECO:0000256" key="8">
    <source>
        <dbReference type="ARBA" id="ARBA00023171"/>
    </source>
</evidence>
<keyword evidence="14" id="KW-1185">Reference proteome</keyword>
<evidence type="ECO:0000313" key="14">
    <source>
        <dbReference type="Proteomes" id="UP001632038"/>
    </source>
</evidence>
<dbReference type="CDD" id="cd05243">
    <property type="entry name" value="SDR_a5"/>
    <property type="match status" value="1"/>
</dbReference>
<evidence type="ECO:0000256" key="4">
    <source>
        <dbReference type="ARBA" id="ARBA00022640"/>
    </source>
</evidence>
<dbReference type="PANTHER" id="PTHR47378:SF1">
    <property type="entry name" value="DIVINYL CHLOROPHYLLIDE A 8-VINYL-REDUCTASE, CHLOROPLASTIC"/>
    <property type="match status" value="1"/>
</dbReference>
<evidence type="ECO:0000259" key="12">
    <source>
        <dbReference type="Pfam" id="PF13460"/>
    </source>
</evidence>
<sequence>MSICSSSFNCNGLTLHSSKTQTFKRVFASQMITKSQVTTIPYAIPFPSLYFSKPFNFSKKRLNLVTFSSTQSVETPKPSFRSKNPKDINVLVVGSTGYIGKFVVKELIKRGFNVIAIARENSGIKGKNSKDETLGMLRGANVCFSDVTDLTSLSKTIEDLETPIDVVVSCLASRSGGVKDSWLIDYQATKNSLVAGRKFGASHFVLLSAICVQKPLLEFQRAKLKFEAELIQESENGNGLFTYSIVRPTAFFKSLAGQVELVKDGKPYVMFGDGKLCACKPISEADLASFIADCVLDEGSVNKILPIGGPGEALTPLEQGEMLFRVVGREPKFLKVPIQIMDFAIGVLDLLVKVFPNLEDAAEFGKIGRYYAAESMLVWDEERGEYDAEGTPSYGADTLEECFRRVLEEGMAGQELGEQTIF</sequence>
<dbReference type="GO" id="GO:0015995">
    <property type="term" value="P:chlorophyll biosynthetic process"/>
    <property type="evidence" value="ECO:0007669"/>
    <property type="project" value="UniProtKB-KW"/>
</dbReference>
<evidence type="ECO:0000256" key="7">
    <source>
        <dbReference type="ARBA" id="ARBA00023002"/>
    </source>
</evidence>
<dbReference type="FunFam" id="3.40.50.720:FF:001068">
    <property type="entry name" value="Divinyl chlorophyllide a 8-vinyl-reductase, chloroplastic"/>
    <property type="match status" value="1"/>
</dbReference>
<reference evidence="14" key="1">
    <citation type="journal article" date="2024" name="IScience">
        <title>Strigolactones Initiate the Formation of Haustorium-like Structures in Castilleja.</title>
        <authorList>
            <person name="Buerger M."/>
            <person name="Peterson D."/>
            <person name="Chory J."/>
        </authorList>
    </citation>
    <scope>NUCLEOTIDE SEQUENCE [LARGE SCALE GENOMIC DNA]</scope>
</reference>
<dbReference type="Gene3D" id="3.40.50.720">
    <property type="entry name" value="NAD(P)-binding Rossmann-like Domain"/>
    <property type="match status" value="1"/>
</dbReference>
<evidence type="ECO:0000256" key="2">
    <source>
        <dbReference type="ARBA" id="ARBA00005173"/>
    </source>
</evidence>
<evidence type="ECO:0000256" key="10">
    <source>
        <dbReference type="ARBA" id="ARBA00024089"/>
    </source>
</evidence>
<dbReference type="GO" id="GO:0033728">
    <property type="term" value="F:3,8-divinyl protochlorophyllide a 8-vinyl-reductase (NADPH) activity"/>
    <property type="evidence" value="ECO:0007669"/>
    <property type="project" value="UniProtKB-EC"/>
</dbReference>
<keyword evidence="4" id="KW-0934">Plastid</keyword>
<organism evidence="13 14">
    <name type="scientific">Castilleja foliolosa</name>
    <dbReference type="NCBI Taxonomy" id="1961234"/>
    <lineage>
        <taxon>Eukaryota</taxon>
        <taxon>Viridiplantae</taxon>
        <taxon>Streptophyta</taxon>
        <taxon>Embryophyta</taxon>
        <taxon>Tracheophyta</taxon>
        <taxon>Spermatophyta</taxon>
        <taxon>Magnoliopsida</taxon>
        <taxon>eudicotyledons</taxon>
        <taxon>Gunneridae</taxon>
        <taxon>Pentapetalae</taxon>
        <taxon>asterids</taxon>
        <taxon>lamiids</taxon>
        <taxon>Lamiales</taxon>
        <taxon>Orobanchaceae</taxon>
        <taxon>Pedicularideae</taxon>
        <taxon>Castillejinae</taxon>
        <taxon>Castilleja</taxon>
    </lineage>
</organism>
<dbReference type="GO" id="GO:0009507">
    <property type="term" value="C:chloroplast"/>
    <property type="evidence" value="ECO:0007669"/>
    <property type="project" value="UniProtKB-SubCell"/>
</dbReference>
<evidence type="ECO:0000313" key="13">
    <source>
        <dbReference type="EMBL" id="KAL3626142.1"/>
    </source>
</evidence>
<keyword evidence="5" id="KW-0521">NADP</keyword>
<feature type="domain" description="NAD(P)-binding" evidence="12">
    <location>
        <begin position="94"/>
        <end position="297"/>
    </location>
</feature>
<dbReference type="EMBL" id="JAVIJP010000047">
    <property type="protein sequence ID" value="KAL3626142.1"/>
    <property type="molecule type" value="Genomic_DNA"/>
</dbReference>
<keyword evidence="3" id="KW-0150">Chloroplast</keyword>
<keyword evidence="8" id="KW-0149">Chlorophyll biosynthesis</keyword>
<dbReference type="InterPro" id="IPR016040">
    <property type="entry name" value="NAD(P)-bd_dom"/>
</dbReference>
<dbReference type="SUPFAM" id="SSF51735">
    <property type="entry name" value="NAD(P)-binding Rossmann-fold domains"/>
    <property type="match status" value="1"/>
</dbReference>